<evidence type="ECO:0000313" key="2">
    <source>
        <dbReference type="Proteomes" id="UP001310248"/>
    </source>
</evidence>
<reference evidence="2" key="1">
    <citation type="submission" date="2023-07" db="EMBL/GenBank/DDBJ databases">
        <title>Draft genome sequence of Agarivorans aestuarii strain ZMCS4, a CAZymes producing bacteria isolated from the marine brown algae Clodostephus spongiosus.</title>
        <authorList>
            <person name="Lorente B."/>
            <person name="Cabral C."/>
            <person name="Frias J."/>
            <person name="Faria J."/>
            <person name="Toubarro D."/>
        </authorList>
    </citation>
    <scope>NUCLEOTIDE SEQUENCE [LARGE SCALE GENOMIC DNA]</scope>
    <source>
        <strain evidence="2">ZMCS4</strain>
    </source>
</reference>
<dbReference type="NCBIfam" id="TIGR03694">
    <property type="entry name" value="exosort_acyl"/>
    <property type="match status" value="1"/>
</dbReference>
<dbReference type="RefSeq" id="WP_329774352.1">
    <property type="nucleotide sequence ID" value="NZ_JAYDYW010000004.1"/>
</dbReference>
<keyword evidence="2" id="KW-1185">Reference proteome</keyword>
<gene>
    <name evidence="1" type="ORF">SNR37_002384</name>
</gene>
<evidence type="ECO:0000313" key="1">
    <source>
        <dbReference type="EMBL" id="MEE1672973.1"/>
    </source>
</evidence>
<proteinExistence type="predicted"/>
<keyword evidence="1" id="KW-0012">Acyltransferase</keyword>
<comment type="caution">
    <text evidence="1">The sequence shown here is derived from an EMBL/GenBank/DDBJ whole genome shotgun (WGS) entry which is preliminary data.</text>
</comment>
<dbReference type="GO" id="GO:0016746">
    <property type="term" value="F:acyltransferase activity"/>
    <property type="evidence" value="ECO:0007669"/>
    <property type="project" value="UniProtKB-KW"/>
</dbReference>
<dbReference type="Gene3D" id="3.40.630.30">
    <property type="match status" value="1"/>
</dbReference>
<name>A0ABU7G0N7_9ALTE</name>
<dbReference type="InterPro" id="IPR022484">
    <property type="entry name" value="PEP-CTERM/exosrtase_acylTfrase"/>
</dbReference>
<accession>A0ABU7G0N7</accession>
<protein>
    <submittedName>
        <fullName evidence="1">PEP-CTERM/exosortase system-associated acyltransferase</fullName>
    </submittedName>
</protein>
<keyword evidence="1" id="KW-0808">Transferase</keyword>
<dbReference type="Pfam" id="PF13444">
    <property type="entry name" value="Acetyltransf_5"/>
    <property type="match status" value="1"/>
</dbReference>
<dbReference type="InterPro" id="IPR016181">
    <property type="entry name" value="Acyl_CoA_acyltransferase"/>
</dbReference>
<dbReference type="EMBL" id="JAYDYW010000004">
    <property type="protein sequence ID" value="MEE1672973.1"/>
    <property type="molecule type" value="Genomic_DNA"/>
</dbReference>
<organism evidence="1 2">
    <name type="scientific">Agarivorans aestuarii</name>
    <dbReference type="NCBI Taxonomy" id="1563703"/>
    <lineage>
        <taxon>Bacteria</taxon>
        <taxon>Pseudomonadati</taxon>
        <taxon>Pseudomonadota</taxon>
        <taxon>Gammaproteobacteria</taxon>
        <taxon>Alteromonadales</taxon>
        <taxon>Alteromonadaceae</taxon>
        <taxon>Agarivorans</taxon>
    </lineage>
</organism>
<dbReference type="SUPFAM" id="SSF55729">
    <property type="entry name" value="Acyl-CoA N-acyltransferases (Nat)"/>
    <property type="match status" value="1"/>
</dbReference>
<dbReference type="Proteomes" id="UP001310248">
    <property type="component" value="Unassembled WGS sequence"/>
</dbReference>
<sequence>MKSKILPTSIKGKVVGLPTSKTTQHAAKKKAAEIAKHYETYFQPMVALNDEDVDSVYRLRHDVYCEELGFEPVNPQKVERDEFDDYSDYCLVRHKSSNTYASTVRVVAPSGEQLLPLEKYCEGAITDEELHPQNFAREDVCEISRLALRATFRRRKADKFKDSAVGGININELYEEELRCFPFITASMYLAATVLVERHNIKHAYVMMEPRLARSTALLGIKFQQIGPVVEYHGQRAPYYITAEKIRSDLPITLKPLMDMIEREVNASLSMSQVVGAQESILYRGNS</sequence>